<comment type="caution">
    <text evidence="3">The sequence shown here is derived from an EMBL/GenBank/DDBJ whole genome shotgun (WGS) entry which is preliminary data.</text>
</comment>
<evidence type="ECO:0000259" key="2">
    <source>
        <dbReference type="PROSITE" id="PS50211"/>
    </source>
</evidence>
<dbReference type="InterPro" id="IPR037516">
    <property type="entry name" value="Tripartite_DENN"/>
</dbReference>
<accession>A0ABQ8QK43</accession>
<sequence>MPRPTLQLNDRYDAEEVDVADIGTASSVFSSMYSSSSYASSSSSPQTPKRGFALPALKKHISRKSSLDQLQIPSPSSPDLTKAAKFGRPQLTRSATLPKVPQSPIRSARLTAELETLEVDSSLLEKIRRWILGIAIVNFDIDQGPVVDGIFPPLVLFPKESENIAFSSFPDSLQFDQGSQIHSFQIRGEKISTSSEKRPASIEEFIYGFSYFTQKRDSTLKRGYEQRSVVFLTSNPFPAFFSTILSIFGPMFQEHGTPMLEAACHNIATWPDPTPGTMLEIGFLGTVLHVEIPHTGNAQQISPTMLKEKHLDPNLHILASAPPFNPPPILLFEASLSHLWSIWECLVLCEPILLFGSSPAQTSQAAWWFRDLLRPIPLAGDIRPYFTIHDKDHTLLVNKLPPKPGLILGVTNPYFDRSCSHWPHILSLGRYTPPNTATKTFLNAATPGPPPGWTTKLHKRYISKDRALLKQLEYACRGSEQQSERTIERRSFYQLIFDLIRHSSMVIVSTTEIEASLALRIHFCSRTNELLIPLTRYLHTLIPTPTEVAHIEKKMGKGGTNGSLRLKPFNSANFFASLKAHGATLPFRSSSKRSDFYERWLKTPAFGLWLAQQEIIVQDVLNDNVARKS</sequence>
<keyword evidence="4" id="KW-1185">Reference proteome</keyword>
<evidence type="ECO:0000256" key="1">
    <source>
        <dbReference type="ARBA" id="ARBA00007159"/>
    </source>
</evidence>
<proteinExistence type="inferred from homology"/>
<evidence type="ECO:0000313" key="3">
    <source>
        <dbReference type="EMBL" id="KAJ3998910.1"/>
    </source>
</evidence>
<reference evidence="3" key="1">
    <citation type="submission" date="2022-08" db="EMBL/GenBank/DDBJ databases">
        <authorList>
            <consortium name="DOE Joint Genome Institute"/>
            <person name="Min B."/>
            <person name="Riley R."/>
            <person name="Sierra-Patev S."/>
            <person name="Naranjo-Ortiz M."/>
            <person name="Looney B."/>
            <person name="Konkel Z."/>
            <person name="Slot J.C."/>
            <person name="Sakamoto Y."/>
            <person name="Steenwyk J.L."/>
            <person name="Rokas A."/>
            <person name="Carro J."/>
            <person name="Camarero S."/>
            <person name="Ferreira P."/>
            <person name="Molpeceres G."/>
            <person name="Ruiz-Duenas F.J."/>
            <person name="Serrano A."/>
            <person name="Henrissat B."/>
            <person name="Drula E."/>
            <person name="Hughes K.W."/>
            <person name="Mata J.L."/>
            <person name="Ishikawa N.K."/>
            <person name="Vargas-Isla R."/>
            <person name="Ushijima S."/>
            <person name="Smith C.A."/>
            <person name="Ahrendt S."/>
            <person name="Andreopoulos W."/>
            <person name="He G."/>
            <person name="Labutti K."/>
            <person name="Lipzen A."/>
            <person name="Ng V."/>
            <person name="Sandor L."/>
            <person name="Barry K."/>
            <person name="Martinez A.T."/>
            <person name="Xiao Y."/>
            <person name="Gibbons J.G."/>
            <person name="Terashima K."/>
            <person name="Hibbett D.S."/>
            <person name="Grigoriev I.V."/>
        </authorList>
    </citation>
    <scope>NUCLEOTIDE SEQUENCE</scope>
    <source>
        <strain evidence="3">TFB10827</strain>
    </source>
</reference>
<evidence type="ECO:0000313" key="4">
    <source>
        <dbReference type="Proteomes" id="UP001163828"/>
    </source>
</evidence>
<dbReference type="PANTHER" id="PTHR13677">
    <property type="entry name" value="LD41638P"/>
    <property type="match status" value="1"/>
</dbReference>
<dbReference type="InterPro" id="IPR024224">
    <property type="entry name" value="DENND6"/>
</dbReference>
<dbReference type="EMBL" id="MU790549">
    <property type="protein sequence ID" value="KAJ3998910.1"/>
    <property type="molecule type" value="Genomic_DNA"/>
</dbReference>
<organism evidence="3 4">
    <name type="scientific">Lentinula boryana</name>
    <dbReference type="NCBI Taxonomy" id="40481"/>
    <lineage>
        <taxon>Eukaryota</taxon>
        <taxon>Fungi</taxon>
        <taxon>Dikarya</taxon>
        <taxon>Basidiomycota</taxon>
        <taxon>Agaricomycotina</taxon>
        <taxon>Agaricomycetes</taxon>
        <taxon>Agaricomycetidae</taxon>
        <taxon>Agaricales</taxon>
        <taxon>Marasmiineae</taxon>
        <taxon>Omphalotaceae</taxon>
        <taxon>Lentinula</taxon>
    </lineage>
</organism>
<feature type="domain" description="UDENN" evidence="2">
    <location>
        <begin position="132"/>
        <end position="611"/>
    </location>
</feature>
<dbReference type="PANTHER" id="PTHR13677:SF0">
    <property type="entry name" value="LD41638P"/>
    <property type="match status" value="1"/>
</dbReference>
<protein>
    <recommendedName>
        <fullName evidence="2">UDENN domain-containing protein</fullName>
    </recommendedName>
</protein>
<name>A0ABQ8QK43_9AGAR</name>
<comment type="similarity">
    <text evidence="1">Belongs to the DENND6 family.</text>
</comment>
<gene>
    <name evidence="3" type="ORF">F5050DRAFT_1805515</name>
</gene>
<dbReference type="PROSITE" id="PS50211">
    <property type="entry name" value="DENN"/>
    <property type="match status" value="1"/>
</dbReference>
<dbReference type="Proteomes" id="UP001163828">
    <property type="component" value="Unassembled WGS sequence"/>
</dbReference>